<accession>A0A316J9U8</accession>
<keyword evidence="1" id="KW-0812">Transmembrane</keyword>
<feature type="transmembrane region" description="Helical" evidence="1">
    <location>
        <begin position="6"/>
        <end position="26"/>
    </location>
</feature>
<keyword evidence="1" id="KW-0472">Membrane</keyword>
<dbReference type="RefSeq" id="WP_109706553.1">
    <property type="nucleotide sequence ID" value="NZ_QGDB01000003.1"/>
</dbReference>
<dbReference type="OrthoDB" id="4868247at2"/>
<gene>
    <name evidence="2" type="ORF">DKP76_09675</name>
</gene>
<dbReference type="EMBL" id="QGDB01000003">
    <property type="protein sequence ID" value="PWL18254.1"/>
    <property type="molecule type" value="Genomic_DNA"/>
</dbReference>
<evidence type="ECO:0000313" key="3">
    <source>
        <dbReference type="Proteomes" id="UP000245865"/>
    </source>
</evidence>
<dbReference type="AlphaFoldDB" id="A0A316J9U8"/>
<organism evidence="2 3">
    <name type="scientific">Falsochrobactrum shanghaiense</name>
    <dbReference type="NCBI Taxonomy" id="2201899"/>
    <lineage>
        <taxon>Bacteria</taxon>
        <taxon>Pseudomonadati</taxon>
        <taxon>Pseudomonadota</taxon>
        <taxon>Alphaproteobacteria</taxon>
        <taxon>Hyphomicrobiales</taxon>
        <taxon>Brucellaceae</taxon>
        <taxon>Falsochrobactrum</taxon>
    </lineage>
</organism>
<keyword evidence="1" id="KW-1133">Transmembrane helix</keyword>
<reference evidence="2 3" key="1">
    <citation type="submission" date="2018-05" db="EMBL/GenBank/DDBJ databases">
        <title>Comparative genomic sequence analysis between strain HN4 and CCM 8460T (Falsochrobactrum ovis) will provide more evidence to prove that HN4 is a new species of Falsochrobactrum.</title>
        <authorList>
            <person name="Lyu W."/>
            <person name="Sun L."/>
            <person name="Yao L."/>
        </authorList>
    </citation>
    <scope>NUCLEOTIDE SEQUENCE [LARGE SCALE GENOMIC DNA]</scope>
    <source>
        <strain evidence="2 3">HN4</strain>
    </source>
</reference>
<comment type="caution">
    <text evidence="2">The sequence shown here is derived from an EMBL/GenBank/DDBJ whole genome shotgun (WGS) entry which is preliminary data.</text>
</comment>
<evidence type="ECO:0000313" key="2">
    <source>
        <dbReference type="EMBL" id="PWL18254.1"/>
    </source>
</evidence>
<evidence type="ECO:0000256" key="1">
    <source>
        <dbReference type="SAM" id="Phobius"/>
    </source>
</evidence>
<keyword evidence="3" id="KW-1185">Reference proteome</keyword>
<sequence>MLPRKWLYGGAVISALLQSGILYAGIEQRAAILRSGHEVVLQTEPVDPRDLMRGDYVTLNYEISSVARKDIEGQPPNDARSVYVALKAGNGGVWHLSRASFAPFNDLSADEVMIRGTATYPVSETGPGTVRLRYGIERYYVPEGEGRAIEDSQRALRITAVVAINNAGKAVLKALRDDGRQLYEEPLY</sequence>
<name>A0A316J9U8_9HYPH</name>
<protein>
    <recommendedName>
        <fullName evidence="4">GDYXXLXY domain-containing protein</fullName>
    </recommendedName>
</protein>
<dbReference type="Proteomes" id="UP000245865">
    <property type="component" value="Unassembled WGS sequence"/>
</dbReference>
<dbReference type="InterPro" id="IPR025833">
    <property type="entry name" value="GDYXXLXY"/>
</dbReference>
<proteinExistence type="predicted"/>
<evidence type="ECO:0008006" key="4">
    <source>
        <dbReference type="Google" id="ProtNLM"/>
    </source>
</evidence>
<dbReference type="Pfam" id="PF14345">
    <property type="entry name" value="GDYXXLXY"/>
    <property type="match status" value="1"/>
</dbReference>